<evidence type="ECO:0008006" key="7">
    <source>
        <dbReference type="Google" id="ProtNLM"/>
    </source>
</evidence>
<evidence type="ECO:0000256" key="1">
    <source>
        <dbReference type="ARBA" id="ARBA00022737"/>
    </source>
</evidence>
<keyword evidence="4" id="KW-0732">Signal</keyword>
<feature type="region of interest" description="Disordered" evidence="3">
    <location>
        <begin position="1315"/>
        <end position="1360"/>
    </location>
</feature>
<feature type="compositionally biased region" description="Gly residues" evidence="3">
    <location>
        <begin position="1332"/>
        <end position="1346"/>
    </location>
</feature>
<dbReference type="InterPro" id="IPR018337">
    <property type="entry name" value="Cell_wall/Cho-bd_repeat"/>
</dbReference>
<dbReference type="Pfam" id="PF01473">
    <property type="entry name" value="Choline_bind_1"/>
    <property type="match status" value="1"/>
</dbReference>
<feature type="compositionally biased region" description="Low complexity" evidence="3">
    <location>
        <begin position="1347"/>
        <end position="1357"/>
    </location>
</feature>
<protein>
    <recommendedName>
        <fullName evidence="7">Bacterial repeat domain-containing protein</fullName>
    </recommendedName>
</protein>
<dbReference type="GeneID" id="86941958"/>
<evidence type="ECO:0000256" key="2">
    <source>
        <dbReference type="PROSITE-ProRule" id="PRU00591"/>
    </source>
</evidence>
<evidence type="ECO:0000313" key="6">
    <source>
        <dbReference type="Proteomes" id="UP000018466"/>
    </source>
</evidence>
<reference evidence="5 6" key="1">
    <citation type="submission" date="2011-10" db="EMBL/GenBank/DDBJ databases">
        <title>The Genome Sequence of Lachnospiraceae bacterium ACC2.</title>
        <authorList>
            <consortium name="The Broad Institute Genome Sequencing Platform"/>
            <person name="Earl A."/>
            <person name="Ward D."/>
            <person name="Feldgarden M."/>
            <person name="Gevers D."/>
            <person name="Sizova M."/>
            <person name="Hazen A."/>
            <person name="Epstein S."/>
            <person name="Young S.K."/>
            <person name="Zeng Q."/>
            <person name="Gargeya S."/>
            <person name="Fitzgerald M."/>
            <person name="Haas B."/>
            <person name="Abouelleil A."/>
            <person name="Alvarado L."/>
            <person name="Arachchi H.M."/>
            <person name="Berlin A."/>
            <person name="Brown A."/>
            <person name="Chapman S.B."/>
            <person name="Chen Z."/>
            <person name="Dunbar C."/>
            <person name="Freedman E."/>
            <person name="Gearin G."/>
            <person name="Goldberg J."/>
            <person name="Griggs A."/>
            <person name="Gujja S."/>
            <person name="Heiman D."/>
            <person name="Howarth C."/>
            <person name="Larson L."/>
            <person name="Lui A."/>
            <person name="MacDonald P.J.P."/>
            <person name="Montmayeur A."/>
            <person name="Murphy C."/>
            <person name="Neiman D."/>
            <person name="Pearson M."/>
            <person name="Priest M."/>
            <person name="Roberts A."/>
            <person name="Saif S."/>
            <person name="Shea T."/>
            <person name="Shenoy N."/>
            <person name="Sisk P."/>
            <person name="Stolte C."/>
            <person name="Sykes S."/>
            <person name="Wortman J."/>
            <person name="Nusbaum C."/>
            <person name="Birren B."/>
        </authorList>
    </citation>
    <scope>NUCLEOTIDE SEQUENCE [LARGE SCALE GENOMIC DNA]</scope>
    <source>
        <strain evidence="5 6">ACC2</strain>
    </source>
</reference>
<keyword evidence="6" id="KW-1185">Reference proteome</keyword>
<accession>A0AA36Y3N0</accession>
<dbReference type="EMBL" id="AGEL01000014">
    <property type="protein sequence ID" value="EHO15884.1"/>
    <property type="molecule type" value="Genomic_DNA"/>
</dbReference>
<evidence type="ECO:0000256" key="3">
    <source>
        <dbReference type="SAM" id="MobiDB-lite"/>
    </source>
</evidence>
<dbReference type="SUPFAM" id="SSF69360">
    <property type="entry name" value="Cell wall binding repeat"/>
    <property type="match status" value="1"/>
</dbReference>
<feature type="repeat" description="Cell wall-binding" evidence="2">
    <location>
        <begin position="1467"/>
        <end position="1486"/>
    </location>
</feature>
<dbReference type="RefSeq" id="WP_009533613.1">
    <property type="nucleotide sequence ID" value="NZ_JH590864.1"/>
</dbReference>
<comment type="caution">
    <text evidence="5">The sequence shown here is derived from an EMBL/GenBank/DDBJ whole genome shotgun (WGS) entry which is preliminary data.</text>
</comment>
<feature type="chain" id="PRO_5041231276" description="Bacterial repeat domain-containing protein" evidence="4">
    <location>
        <begin position="28"/>
        <end position="1534"/>
    </location>
</feature>
<gene>
    <name evidence="5" type="ORF">HMPREF9623_01795</name>
</gene>
<feature type="compositionally biased region" description="Pro residues" evidence="3">
    <location>
        <begin position="1317"/>
        <end position="1330"/>
    </location>
</feature>
<name>A0AA36Y3N0_9FIRM</name>
<evidence type="ECO:0000256" key="4">
    <source>
        <dbReference type="SAM" id="SignalP"/>
    </source>
</evidence>
<proteinExistence type="predicted"/>
<feature type="signal peptide" evidence="4">
    <location>
        <begin position="1"/>
        <end position="27"/>
    </location>
</feature>
<keyword evidence="1" id="KW-0677">Repeat</keyword>
<dbReference type="Proteomes" id="UP000018466">
    <property type="component" value="Unassembled WGS sequence"/>
</dbReference>
<evidence type="ECO:0000313" key="5">
    <source>
        <dbReference type="EMBL" id="EHO15884.1"/>
    </source>
</evidence>
<dbReference type="Gene3D" id="2.10.270.10">
    <property type="entry name" value="Cholin Binding"/>
    <property type="match status" value="1"/>
</dbReference>
<dbReference type="PROSITE" id="PS51170">
    <property type="entry name" value="CW"/>
    <property type="match status" value="1"/>
</dbReference>
<organism evidence="5 6">
    <name type="scientific">Stomatobaculum longum</name>
    <dbReference type="NCBI Taxonomy" id="796942"/>
    <lineage>
        <taxon>Bacteria</taxon>
        <taxon>Bacillati</taxon>
        <taxon>Bacillota</taxon>
        <taxon>Clostridia</taxon>
        <taxon>Lachnospirales</taxon>
        <taxon>Lachnospiraceae</taxon>
        <taxon>Stomatobaculum</taxon>
    </lineage>
</organism>
<sequence length="1534" mass="162866">MRLGRTLKSRIAAAMAAVMVFSMAAPALPVYAAARTITFDTGDGPGVGVGGNGYTTNSINLNEGDYLKNAPGFSGVPLEDSVGHSANASDPQARPALPWKAGAAPTWTGYTFVKWYDENDHLEDAITALPIVMPFGSNLKIKAKWVPAGSSQTYPFTVMHYRMLNSSATPPAATASGSFYQNDYIAFNPGGAPWTDANQKAMGDTVTAVPLSASAVPGYTVDTVTVANNKKLKYGEASGSGSGAITASASAAHVVSGTMPNDALTVRYLYKVDPNKTFSLSMEYVDQTNTTIKAATSEAKHAEDSISFTPPTIAGYVYDSYTVVNGQNDNASACVYGTNTLAAHNNFAINASGVLSGKMPNQNVKIRYTYHRDPAYQLRVQVKYRDNHGKPLDGQEGRPNLPDIDEMRPVGTTGAQTVAAPQFPGYNYPPNLDPGTNGGAQGPTGLSTTDQNLHFNLQAGSDGMGAVITLTYVENLGDAAVWARINYLGNTNGNITGNTAPRSIRVGSYTWDQLIGLAADGSLLVHADPDPNYMLEGWYVEMNGAETKIYDAATNSSVIPTADQKFVVPAGSGTPTTVKVYPKFVENPNEWYTLHFTHSAHGTLSGNTTVKVGKFTKDASNNWNPTTWADVPKPTATPATNYVAGPWTSSVGALPGATTVIGGSETYTVVFQRIGATDDGVLAMPNANGEVAANGTGNVKVDGANGLRNYAITDMNGNVIATLSGTALQSGAFTGLPVNAQYQVYELPTTDNPAAGTQISAIAANHRSQPTVATVPAAGSNATVGNDSANAGQKTITVSPTAPNTEYSLIDANGNVVPASTWVTPATSGAAIVFDNLDPNTTYTVVARPTGGSQTPQNQMAQGTVIPVTGSPSATVNTYTLKLVNGGKVAEIKRTVSGVQQTIPIGADNTNVTFQEGDIIKIDADVPAGATFKRWNVLLGGLSMAHPDAMTQRVTMPRGSVTLAATFDGQPLVPAQPKAELDFAPKDGRFALDPANNAQLLSELIDNPDDSATLASTAVDRLTYIVKFNRGSVPAAQANELKTQTGDNELKTPWSLQVGLARDVDGVNKTVPATNSNATVRVAARLDESLKNNADYTLWKRTVDGSGTAVYTEVTMNPSDLSAAGFDGNFSFEAKNGDYLVLSYKKAHTVTVIDSKRGTTYTFRVPHGGDIASHADYTTMRGALAVNYTDPTTGIEYEFDQFRKQNNATAATFADTDPVTRDMTVYAMYIPADDTAWQNARNNLISEINRGNGIMTNPNITPYLTPTELADLTNAVTQANALVNRMPRPTTAELVTEHANLKALIDGILARIAGVVPTPPSPGPTPPSPTPNGGGGGGRGGSGRRGITGSTTSTGTGNRVYQNGVEGNWVNFDSANHGWYFDLGSGKRIKGTWADIAYNYDGKTKIYSYHFNADGVMDSGWWKNDQGVWYHLSTIHDGWFGSMDKGWYRDSADGSWYYLNLLTGSMQTGWQEINGSWYYLNPAAPAPTWDWDASQNRWVYGHRAGRPYGSMYANEVTPDGYHVDASGAWIRETP</sequence>